<organism evidence="1">
    <name type="scientific">Magnetococcus massalia (strain MO-1)</name>
    <dbReference type="NCBI Taxonomy" id="451514"/>
    <lineage>
        <taxon>Bacteria</taxon>
        <taxon>Pseudomonadati</taxon>
        <taxon>Pseudomonadota</taxon>
        <taxon>Magnetococcia</taxon>
        <taxon>Magnetococcales</taxon>
        <taxon>Magnetococcaceae</taxon>
        <taxon>Magnetococcus</taxon>
    </lineage>
</organism>
<evidence type="ECO:0000313" key="1">
    <source>
        <dbReference type="EMBL" id="CRH07744.1"/>
    </source>
</evidence>
<dbReference type="AlphaFoldDB" id="A0A1S7LNM2"/>
<dbReference type="PANTHER" id="PTHR36441">
    <property type="entry name" value="HYPOTHETICAL CYTOSOLIC PROTEIN"/>
    <property type="match status" value="1"/>
</dbReference>
<dbReference type="Gene3D" id="3.30.70.1120">
    <property type="entry name" value="TT1725-like"/>
    <property type="match status" value="1"/>
</dbReference>
<proteinExistence type="predicted"/>
<dbReference type="EMBL" id="LO017727">
    <property type="protein sequence ID" value="CRH07744.1"/>
    <property type="molecule type" value="Genomic_DNA"/>
</dbReference>
<accession>A0A1S7LNM2</accession>
<name>A0A1S7LNM2_MAGMO</name>
<sequence length="95" mass="10400">MFIGVLEAQLDLPGVHSLKQKRGLIKGLLQRIHKKHHAAVAEVAHQDQWQSAGVGCALVGNEPAALQRRLQKILDSIEDDSAGVVLVDYQTDIIE</sequence>
<gene>
    <name evidence="1" type="ORF">MAGMO_3611</name>
</gene>
<dbReference type="Pfam" id="PF04456">
    <property type="entry name" value="DUF503"/>
    <property type="match status" value="1"/>
</dbReference>
<dbReference type="PANTHER" id="PTHR36441:SF1">
    <property type="entry name" value="DUF503 DOMAIN-CONTAINING PROTEIN"/>
    <property type="match status" value="1"/>
</dbReference>
<reference evidence="1" key="1">
    <citation type="submission" date="2015-04" db="EMBL/GenBank/DDBJ databases">
        <authorList>
            <person name="Syromyatnikov M.Y."/>
            <person name="Popov V.N."/>
        </authorList>
    </citation>
    <scope>NUCLEOTIDE SEQUENCE</scope>
    <source>
        <strain evidence="1">MO-1</strain>
    </source>
</reference>
<protein>
    <recommendedName>
        <fullName evidence="2">DUF503 domain-containing protein</fullName>
    </recommendedName>
</protein>
<dbReference type="InterPro" id="IPR007546">
    <property type="entry name" value="DUF503"/>
</dbReference>
<dbReference type="SUPFAM" id="SSF103007">
    <property type="entry name" value="Hypothetical protein TT1725"/>
    <property type="match status" value="1"/>
</dbReference>
<dbReference type="InterPro" id="IPR036746">
    <property type="entry name" value="TT1725-like_sf"/>
</dbReference>
<evidence type="ECO:0008006" key="2">
    <source>
        <dbReference type="Google" id="ProtNLM"/>
    </source>
</evidence>